<dbReference type="PANTHER" id="PTHR43674">
    <property type="entry name" value="NITRILASE C965.09-RELATED"/>
    <property type="match status" value="1"/>
</dbReference>
<evidence type="ECO:0000256" key="1">
    <source>
        <dbReference type="ARBA" id="ARBA00022801"/>
    </source>
</evidence>
<dbReference type="PANTHER" id="PTHR43674:SF2">
    <property type="entry name" value="BETA-UREIDOPROPIONASE"/>
    <property type="match status" value="1"/>
</dbReference>
<dbReference type="Pfam" id="PF00795">
    <property type="entry name" value="CN_hydrolase"/>
    <property type="match status" value="1"/>
</dbReference>
<protein>
    <submittedName>
        <fullName evidence="3">Hydrolase</fullName>
    </submittedName>
</protein>
<sequence>MSAELTVSAVQSVALPGGLAANIDEHVRLLEDADAHGARLAVFPELSLTGYDLDLFSDESAWLTRPSAQLSELQAACEDMGISAVVGAAVREPDRTPHLASVLVRPGAPAVIAPKMHLHGREREIFEPGDRLTVVEVDGWKVALAVCFDVAQPGHAAEAAAAGADLYAASAVYVAGEERRLDLHFGARAMDSRFFALLANAGGSSALGASCGHSGVWGPDGHRIASAAGTGAEVVTAILFRSALARYARPA</sequence>
<evidence type="ECO:0000313" key="4">
    <source>
        <dbReference type="Proteomes" id="UP000070134"/>
    </source>
</evidence>
<proteinExistence type="predicted"/>
<dbReference type="EMBL" id="CP014518">
    <property type="protein sequence ID" value="AMM32354.1"/>
    <property type="molecule type" value="Genomic_DNA"/>
</dbReference>
<organism evidence="3 4">
    <name type="scientific">Sinomonas atrocyanea</name>
    <dbReference type="NCBI Taxonomy" id="37927"/>
    <lineage>
        <taxon>Bacteria</taxon>
        <taxon>Bacillati</taxon>
        <taxon>Actinomycetota</taxon>
        <taxon>Actinomycetes</taxon>
        <taxon>Micrococcales</taxon>
        <taxon>Micrococcaceae</taxon>
        <taxon>Sinomonas</taxon>
    </lineage>
</organism>
<keyword evidence="4" id="KW-1185">Reference proteome</keyword>
<dbReference type="RefSeq" id="WP_066497255.1">
    <property type="nucleotide sequence ID" value="NZ_BJMO01000014.1"/>
</dbReference>
<dbReference type="Proteomes" id="UP000070134">
    <property type="component" value="Chromosome"/>
</dbReference>
<dbReference type="OrthoDB" id="9811121at2"/>
<dbReference type="GO" id="GO:0050126">
    <property type="term" value="F:N-carbamoylputrescine amidase activity"/>
    <property type="evidence" value="ECO:0007669"/>
    <property type="project" value="TreeGrafter"/>
</dbReference>
<name>A0A127A0L9_9MICC</name>
<dbReference type="PROSITE" id="PS50263">
    <property type="entry name" value="CN_HYDROLASE"/>
    <property type="match status" value="1"/>
</dbReference>
<evidence type="ECO:0000313" key="3">
    <source>
        <dbReference type="EMBL" id="AMM32354.1"/>
    </source>
</evidence>
<dbReference type="GO" id="GO:0033388">
    <property type="term" value="P:putrescine biosynthetic process from arginine"/>
    <property type="evidence" value="ECO:0007669"/>
    <property type="project" value="TreeGrafter"/>
</dbReference>
<dbReference type="AlphaFoldDB" id="A0A127A0L9"/>
<dbReference type="Gene3D" id="3.60.110.10">
    <property type="entry name" value="Carbon-nitrogen hydrolase"/>
    <property type="match status" value="1"/>
</dbReference>
<feature type="domain" description="CN hydrolase" evidence="2">
    <location>
        <begin position="5"/>
        <end position="241"/>
    </location>
</feature>
<dbReference type="InterPro" id="IPR003010">
    <property type="entry name" value="C-N_Hydrolase"/>
</dbReference>
<dbReference type="InterPro" id="IPR050345">
    <property type="entry name" value="Aliph_Amidase/BUP"/>
</dbReference>
<accession>A0A127A0L9</accession>
<dbReference type="SUPFAM" id="SSF56317">
    <property type="entry name" value="Carbon-nitrogen hydrolase"/>
    <property type="match status" value="1"/>
</dbReference>
<dbReference type="CDD" id="cd07197">
    <property type="entry name" value="nitrilase"/>
    <property type="match status" value="1"/>
</dbReference>
<evidence type="ECO:0000259" key="2">
    <source>
        <dbReference type="PROSITE" id="PS50263"/>
    </source>
</evidence>
<dbReference type="InterPro" id="IPR036526">
    <property type="entry name" value="C-N_Hydrolase_sf"/>
</dbReference>
<dbReference type="KEGG" id="satk:SA2016_1678"/>
<dbReference type="STRING" id="37927.SA2016_1678"/>
<gene>
    <name evidence="3" type="ORF">SA2016_1678</name>
</gene>
<reference evidence="3 4" key="1">
    <citation type="submission" date="2016-02" db="EMBL/GenBank/DDBJ databases">
        <title>Complete genome of Sinomonas atrocyanea KCTC 3377.</title>
        <authorList>
            <person name="Kim K.M."/>
        </authorList>
    </citation>
    <scope>NUCLEOTIDE SEQUENCE [LARGE SCALE GENOMIC DNA]</scope>
    <source>
        <strain evidence="3 4">KCTC 3377</strain>
    </source>
</reference>
<keyword evidence="1 3" id="KW-0378">Hydrolase</keyword>